<feature type="transmembrane region" description="Helical" evidence="6">
    <location>
        <begin position="556"/>
        <end position="574"/>
    </location>
</feature>
<feature type="transmembrane region" description="Helical" evidence="6">
    <location>
        <begin position="375"/>
        <end position="396"/>
    </location>
</feature>
<evidence type="ECO:0000259" key="7">
    <source>
        <dbReference type="PROSITE" id="PS50850"/>
    </source>
</evidence>
<dbReference type="GO" id="GO:0016020">
    <property type="term" value="C:membrane"/>
    <property type="evidence" value="ECO:0007669"/>
    <property type="project" value="UniProtKB-SubCell"/>
</dbReference>
<evidence type="ECO:0000313" key="8">
    <source>
        <dbReference type="Proteomes" id="UP000887566"/>
    </source>
</evidence>
<feature type="transmembrane region" description="Helical" evidence="6">
    <location>
        <begin position="643"/>
        <end position="663"/>
    </location>
</feature>
<evidence type="ECO:0000256" key="4">
    <source>
        <dbReference type="ARBA" id="ARBA00023136"/>
    </source>
</evidence>
<dbReference type="InterPro" id="IPR005829">
    <property type="entry name" value="Sugar_transporter_CS"/>
</dbReference>
<organism evidence="8 9">
    <name type="scientific">Plectus sambesii</name>
    <dbReference type="NCBI Taxonomy" id="2011161"/>
    <lineage>
        <taxon>Eukaryota</taxon>
        <taxon>Metazoa</taxon>
        <taxon>Ecdysozoa</taxon>
        <taxon>Nematoda</taxon>
        <taxon>Chromadorea</taxon>
        <taxon>Plectida</taxon>
        <taxon>Plectina</taxon>
        <taxon>Plectoidea</taxon>
        <taxon>Plectidae</taxon>
        <taxon>Plectus</taxon>
    </lineage>
</organism>
<feature type="transmembrane region" description="Helical" evidence="6">
    <location>
        <begin position="530"/>
        <end position="549"/>
    </location>
</feature>
<evidence type="ECO:0000313" key="9">
    <source>
        <dbReference type="WBParaSite" id="PSAMB.scaffold479size49837.g6118.t1"/>
    </source>
</evidence>
<protein>
    <submittedName>
        <fullName evidence="9">Major facilitator superfamily (MFS) profile domain-containing protein</fullName>
    </submittedName>
</protein>
<feature type="transmembrane region" description="Helical" evidence="6">
    <location>
        <begin position="615"/>
        <end position="637"/>
    </location>
</feature>
<evidence type="ECO:0000256" key="5">
    <source>
        <dbReference type="SAM" id="MobiDB-lite"/>
    </source>
</evidence>
<feature type="region of interest" description="Disordered" evidence="5">
    <location>
        <begin position="701"/>
        <end position="727"/>
    </location>
</feature>
<dbReference type="PROSITE" id="PS50850">
    <property type="entry name" value="MFS"/>
    <property type="match status" value="1"/>
</dbReference>
<evidence type="ECO:0000256" key="1">
    <source>
        <dbReference type="ARBA" id="ARBA00004141"/>
    </source>
</evidence>
<feature type="region of interest" description="Disordered" evidence="5">
    <location>
        <begin position="59"/>
        <end position="101"/>
    </location>
</feature>
<name>A0A914WQR6_9BILA</name>
<dbReference type="Gene3D" id="1.20.1250.20">
    <property type="entry name" value="MFS general substrate transporter like domains"/>
    <property type="match status" value="1"/>
</dbReference>
<sequence>MHQAGDDAPQGSSDVVRVSTALGVPIFVRSENDLVSSEPESHPSSALIYSEPAQLDDISNMPSTVGLNDSGISVTDRKKGSKSSAQRKYSDRYGRSNSEHEIAAQHIKVQRQYLTPASRRRHLTDVDFEGILKIIGGCNKWQLIIYLLISAQQVPHAMFNLSVVYMMYQPDHWCKVDGFSRHDMEQMQQNSQLGANWTWERALESKIAFPFVANQQRGGQEWHEQCRYNDRSDYRELLRMNYSDALLAVNNTKPELVLCKEWEYDDSVMNDTVVTRWHRVCDDNWSRAHVHLSYSLGYVLGCMLGGFISDRYGRKPAIYGFGILSSIFGFLLPFAKEFEVFLLVRFLGAVCNEAADLAAYVLCMEVTGVKYRSMVGSLLQAPWACGYAFLALVAYMTKSWHTIQVISAVLHTASMILVHFLPESPRWLIVMNRVTEAENIIRSACHYNKSSLPSDLELVKHAEQKRWVKRNERPHFLHMFKSHTLRQRTLIVFYLWIATALVYYGLVIALSDQSAPGRSLFVGNFFLNNAIAGAIELPTLFGCVYLLQLGRKRSQMITLIGAGLLIGIAMFVSTKHYTTLALIFMLAGKVCIQSAFNILYIFTLELYPTVIRNSAVGLSSMVARMGAGASGYIAILSDVTLPIVPMIIFSVFSLVAGVFVLFLPETQDQPLPDTLQDAVTILKPDKSYTACVGFGTGAKSSFATPVDREEEDPTRMPPSNKIGFQGR</sequence>
<feature type="transmembrane region" description="Helical" evidence="6">
    <location>
        <begin position="341"/>
        <end position="363"/>
    </location>
</feature>
<feature type="compositionally biased region" description="Polar residues" evidence="5">
    <location>
        <begin position="60"/>
        <end position="73"/>
    </location>
</feature>
<dbReference type="Pfam" id="PF00083">
    <property type="entry name" value="Sugar_tr"/>
    <property type="match status" value="1"/>
</dbReference>
<feature type="transmembrane region" description="Helical" evidence="6">
    <location>
        <begin position="316"/>
        <end position="335"/>
    </location>
</feature>
<dbReference type="InterPro" id="IPR005828">
    <property type="entry name" value="MFS_sugar_transport-like"/>
</dbReference>
<dbReference type="Proteomes" id="UP000887566">
    <property type="component" value="Unplaced"/>
</dbReference>
<dbReference type="PROSITE" id="PS00216">
    <property type="entry name" value="SUGAR_TRANSPORT_1"/>
    <property type="match status" value="1"/>
</dbReference>
<evidence type="ECO:0000256" key="3">
    <source>
        <dbReference type="ARBA" id="ARBA00022989"/>
    </source>
</evidence>
<dbReference type="InterPro" id="IPR036259">
    <property type="entry name" value="MFS_trans_sf"/>
</dbReference>
<dbReference type="GO" id="GO:0022857">
    <property type="term" value="F:transmembrane transporter activity"/>
    <property type="evidence" value="ECO:0007669"/>
    <property type="project" value="InterPro"/>
</dbReference>
<evidence type="ECO:0000256" key="6">
    <source>
        <dbReference type="SAM" id="Phobius"/>
    </source>
</evidence>
<proteinExistence type="predicted"/>
<keyword evidence="3 6" id="KW-1133">Transmembrane helix</keyword>
<reference evidence="9" key="1">
    <citation type="submission" date="2022-11" db="UniProtKB">
        <authorList>
            <consortium name="WormBaseParasite"/>
        </authorList>
    </citation>
    <scope>IDENTIFICATION</scope>
</reference>
<dbReference type="AlphaFoldDB" id="A0A914WQR6"/>
<dbReference type="WBParaSite" id="PSAMB.scaffold479size49837.g6118.t1">
    <property type="protein sequence ID" value="PSAMB.scaffold479size49837.g6118.t1"/>
    <property type="gene ID" value="PSAMB.scaffold479size49837.g6118"/>
</dbReference>
<feature type="transmembrane region" description="Helical" evidence="6">
    <location>
        <begin position="489"/>
        <end position="510"/>
    </location>
</feature>
<feature type="compositionally biased region" description="Basic and acidic residues" evidence="5">
    <location>
        <begin position="88"/>
        <end position="101"/>
    </location>
</feature>
<accession>A0A914WQR6</accession>
<keyword evidence="4 6" id="KW-0472">Membrane</keyword>
<feature type="transmembrane region" description="Helical" evidence="6">
    <location>
        <begin position="402"/>
        <end position="421"/>
    </location>
</feature>
<evidence type="ECO:0000256" key="2">
    <source>
        <dbReference type="ARBA" id="ARBA00022692"/>
    </source>
</evidence>
<dbReference type="InterPro" id="IPR020846">
    <property type="entry name" value="MFS_dom"/>
</dbReference>
<keyword evidence="2 6" id="KW-0812">Transmembrane</keyword>
<dbReference type="CDD" id="cd17317">
    <property type="entry name" value="MFS_SLC22"/>
    <property type="match status" value="1"/>
</dbReference>
<keyword evidence="8" id="KW-1185">Reference proteome</keyword>
<feature type="transmembrane region" description="Helical" evidence="6">
    <location>
        <begin position="291"/>
        <end position="309"/>
    </location>
</feature>
<feature type="transmembrane region" description="Helical" evidence="6">
    <location>
        <begin position="580"/>
        <end position="603"/>
    </location>
</feature>
<comment type="subcellular location">
    <subcellularLocation>
        <location evidence="1">Membrane</location>
        <topology evidence="1">Multi-pass membrane protein</topology>
    </subcellularLocation>
</comment>
<dbReference type="SUPFAM" id="SSF103473">
    <property type="entry name" value="MFS general substrate transporter"/>
    <property type="match status" value="1"/>
</dbReference>
<feature type="domain" description="Major facilitator superfamily (MFS) profile" evidence="7">
    <location>
        <begin position="236"/>
        <end position="668"/>
    </location>
</feature>
<dbReference type="PANTHER" id="PTHR24064">
    <property type="entry name" value="SOLUTE CARRIER FAMILY 22 MEMBER"/>
    <property type="match status" value="1"/>
</dbReference>